<protein>
    <submittedName>
        <fullName evidence="1">Uncharacterized protein</fullName>
    </submittedName>
</protein>
<comment type="caution">
    <text evidence="1">The sequence shown here is derived from an EMBL/GenBank/DDBJ whole genome shotgun (WGS) entry which is preliminary data.</text>
</comment>
<dbReference type="AlphaFoldDB" id="A0A7V4N4N6"/>
<sequence>MKFFEHWILVKADSEKEAKIHIKSFLDKYELLYYDKIEFLETLRGDEIKFFDNLYSFINSNKEVIKSFINELEEEGYKTLRDLRELPQGYLSKILHTLVHLIDGFMGIDSYFYNLIEDSHFVSKKEIYAIQREPEKYYLVKIRGYSEVSEPLFEWLKPLMKKEKDNIK</sequence>
<reference evidence="1" key="1">
    <citation type="journal article" date="2020" name="mSystems">
        <title>Genome- and Community-Level Interaction Insights into Carbon Utilization and Element Cycling Functions of Hydrothermarchaeota in Hydrothermal Sediment.</title>
        <authorList>
            <person name="Zhou Z."/>
            <person name="Liu Y."/>
            <person name="Xu W."/>
            <person name="Pan J."/>
            <person name="Luo Z.H."/>
            <person name="Li M."/>
        </authorList>
    </citation>
    <scope>NUCLEOTIDE SEQUENCE [LARGE SCALE GENOMIC DNA]</scope>
    <source>
        <strain evidence="1">SpSt-711</strain>
    </source>
</reference>
<name>A0A7V4N4N6_9BACT</name>
<organism evidence="1">
    <name type="scientific">Thermodesulfobacterium geofontis</name>
    <dbReference type="NCBI Taxonomy" id="1295609"/>
    <lineage>
        <taxon>Bacteria</taxon>
        <taxon>Pseudomonadati</taxon>
        <taxon>Thermodesulfobacteriota</taxon>
        <taxon>Thermodesulfobacteria</taxon>
        <taxon>Thermodesulfobacteriales</taxon>
        <taxon>Thermodesulfobacteriaceae</taxon>
        <taxon>Thermodesulfobacterium</taxon>
    </lineage>
</organism>
<proteinExistence type="predicted"/>
<dbReference type="EMBL" id="DTEI01000112">
    <property type="protein sequence ID" value="HGU16256.1"/>
    <property type="molecule type" value="Genomic_DNA"/>
</dbReference>
<accession>A0A7V4N4N6</accession>
<evidence type="ECO:0000313" key="1">
    <source>
        <dbReference type="EMBL" id="HGU16256.1"/>
    </source>
</evidence>
<gene>
    <name evidence="1" type="ORF">ENU91_06375</name>
</gene>